<dbReference type="GO" id="GO:0000166">
    <property type="term" value="F:nucleotide binding"/>
    <property type="evidence" value="ECO:0007669"/>
    <property type="project" value="InterPro"/>
</dbReference>
<organism evidence="3 4">
    <name type="scientific">Dermatophilus congolensis</name>
    <dbReference type="NCBI Taxonomy" id="1863"/>
    <lineage>
        <taxon>Bacteria</taxon>
        <taxon>Bacillati</taxon>
        <taxon>Actinomycetota</taxon>
        <taxon>Actinomycetes</taxon>
        <taxon>Micrococcales</taxon>
        <taxon>Dermatophilaceae</taxon>
        <taxon>Dermatophilus</taxon>
    </lineage>
</organism>
<sequence>MNRQRRVVIAGSTFGAMYARAVSTMPHVDLVGILGRGSQRSTALAQQCEVPLFTSPAQIPDDVDLVCVVVRSGGVGGSGTQLATSLLERGISVLHELPVGQADARTLVRAARAGGASITIADLYRWLPAVRAFRNAAHELLAHEDALAIEASLSIQPAQTLARMLLDLGINSRPVDMTVTGSLVSGTLGSTPVTVRYATVLDDRDTDNNVRFPSMSIHTGSGTLCLRDVHGPVLWTPTLHLPEGLCSDPQMSAADTMIDSTTMALYEQPTTTGAALRDLWPVAIAQQIDQALTQATHGGMTATHAQQVLAVASLWTALSSGLAFPPSVPAVDLQARRALAERMSAAARQGSTDETEPYSLTAASERGVRL</sequence>
<dbReference type="Proteomes" id="UP000254118">
    <property type="component" value="Unassembled WGS sequence"/>
</dbReference>
<accession>A0AA46H0A8</accession>
<reference evidence="3 4" key="1">
    <citation type="submission" date="2018-06" db="EMBL/GenBank/DDBJ databases">
        <authorList>
            <consortium name="Pathogen Informatics"/>
            <person name="Doyle S."/>
        </authorList>
    </citation>
    <scope>NUCLEOTIDE SEQUENCE [LARGE SCALE GENOMIC DNA]</scope>
    <source>
        <strain evidence="3 4">NCTC7915</strain>
    </source>
</reference>
<feature type="domain" description="Gfo/Idh/MocA-like oxidoreductase N-terminal" evidence="2">
    <location>
        <begin position="6"/>
        <end position="116"/>
    </location>
</feature>
<name>A0AA46H0A8_9MICO</name>
<dbReference type="InterPro" id="IPR000683">
    <property type="entry name" value="Gfo/Idh/MocA-like_OxRdtase_N"/>
</dbReference>
<dbReference type="Gene3D" id="3.40.50.720">
    <property type="entry name" value="NAD(P)-binding Rossmann-like Domain"/>
    <property type="match status" value="1"/>
</dbReference>
<evidence type="ECO:0000259" key="2">
    <source>
        <dbReference type="Pfam" id="PF01408"/>
    </source>
</evidence>
<dbReference type="InterPro" id="IPR036291">
    <property type="entry name" value="NAD(P)-bd_dom_sf"/>
</dbReference>
<dbReference type="EMBL" id="UFYA01000001">
    <property type="protein sequence ID" value="STD08199.1"/>
    <property type="molecule type" value="Genomic_DNA"/>
</dbReference>
<evidence type="ECO:0000313" key="3">
    <source>
        <dbReference type="EMBL" id="STD08199.1"/>
    </source>
</evidence>
<dbReference type="PANTHER" id="PTHR43377:SF1">
    <property type="entry name" value="BILIVERDIN REDUCTASE A"/>
    <property type="match status" value="1"/>
</dbReference>
<dbReference type="AlphaFoldDB" id="A0AA46H0A8"/>
<proteinExistence type="predicted"/>
<dbReference type="RefSeq" id="WP_147279193.1">
    <property type="nucleotide sequence ID" value="NZ_UFYA01000001.1"/>
</dbReference>
<comment type="caution">
    <text evidence="3">The sequence shown here is derived from an EMBL/GenBank/DDBJ whole genome shotgun (WGS) entry which is preliminary data.</text>
</comment>
<dbReference type="NCBIfam" id="TIGR01761">
    <property type="entry name" value="thiaz-red"/>
    <property type="match status" value="1"/>
</dbReference>
<feature type="region of interest" description="Disordered" evidence="1">
    <location>
        <begin position="344"/>
        <end position="370"/>
    </location>
</feature>
<dbReference type="InterPro" id="IPR051450">
    <property type="entry name" value="Gfo/Idh/MocA_Oxidoreductases"/>
</dbReference>
<gene>
    <name evidence="3" type="ORF">NCTC7915_00958</name>
</gene>
<dbReference type="PANTHER" id="PTHR43377">
    <property type="entry name" value="BILIVERDIN REDUCTASE A"/>
    <property type="match status" value="1"/>
</dbReference>
<dbReference type="Pfam" id="PF01408">
    <property type="entry name" value="GFO_IDH_MocA"/>
    <property type="match status" value="1"/>
</dbReference>
<protein>
    <submittedName>
        <fullName evidence="3">Oxidoreductase (NAD-binding), involved in siderophore biosynthesis</fullName>
    </submittedName>
</protein>
<dbReference type="SUPFAM" id="SSF51735">
    <property type="entry name" value="NAD(P)-binding Rossmann-fold domains"/>
    <property type="match status" value="1"/>
</dbReference>
<evidence type="ECO:0000313" key="4">
    <source>
        <dbReference type="Proteomes" id="UP000254118"/>
    </source>
</evidence>
<evidence type="ECO:0000256" key="1">
    <source>
        <dbReference type="SAM" id="MobiDB-lite"/>
    </source>
</evidence>
<dbReference type="InterPro" id="IPR010091">
    <property type="entry name" value="Thiazolinyl_imide_reductase"/>
</dbReference>